<reference evidence="2 3" key="1">
    <citation type="submission" date="2018-10" db="EMBL/GenBank/DDBJ databases">
        <title>Draft genome sequence of the microsporidian Tubulinosema ratisbonensis.</title>
        <authorList>
            <person name="Polonais V."/>
            <person name="Peyretaillade E."/>
            <person name="Niehus S."/>
            <person name="Wawrzyniak I."/>
            <person name="Franchet A."/>
            <person name="Gaspin C."/>
            <person name="Reichstadt M."/>
            <person name="Belser C."/>
            <person name="Labadie K."/>
            <person name="Delbac F."/>
            <person name="Ferrandon D."/>
        </authorList>
    </citation>
    <scope>NUCLEOTIDE SEQUENCE [LARGE SCALE GENOMIC DNA]</scope>
    <source>
        <strain evidence="2 3">Franzen</strain>
    </source>
</reference>
<dbReference type="EMBL" id="RCSS01000365">
    <property type="protein sequence ID" value="RVD91921.1"/>
    <property type="molecule type" value="Genomic_DNA"/>
</dbReference>
<sequence length="223" mass="25842">MQILFLLIQLAKQSEDLNKKQKTSFGSRLKQACSPIFGIKSSIGRRRYCSTPSLNTIEKRKTKRPSSLYYINEEITPDPILKREQDSGISIDSLKNIQKATFSIDFVEYEEALPFIENKEIDKIENLNKKQKAIIEQLERKIEYLKKIIESKDAEYLVLANNYSNLLDIIYKSETSTDKYLSEINNTSLTPSTSNGYLNKMNCSNEGNKLYKKDRSRKERISD</sequence>
<keyword evidence="3" id="KW-1185">Reference proteome</keyword>
<feature type="coiled-coil region" evidence="1">
    <location>
        <begin position="121"/>
        <end position="155"/>
    </location>
</feature>
<proteinExistence type="predicted"/>
<dbReference type="AlphaFoldDB" id="A0A437AL37"/>
<evidence type="ECO:0000313" key="3">
    <source>
        <dbReference type="Proteomes" id="UP000282876"/>
    </source>
</evidence>
<protein>
    <submittedName>
        <fullName evidence="2">Uncharacterized protein</fullName>
    </submittedName>
</protein>
<dbReference type="Proteomes" id="UP000282876">
    <property type="component" value="Unassembled WGS sequence"/>
</dbReference>
<accession>A0A437AL37</accession>
<comment type="caution">
    <text evidence="2">The sequence shown here is derived from an EMBL/GenBank/DDBJ whole genome shotgun (WGS) entry which is preliminary data.</text>
</comment>
<name>A0A437AL37_9MICR</name>
<dbReference type="VEuPathDB" id="MicrosporidiaDB:TUBRATIS_16000"/>
<evidence type="ECO:0000313" key="2">
    <source>
        <dbReference type="EMBL" id="RVD91921.1"/>
    </source>
</evidence>
<keyword evidence="1" id="KW-0175">Coiled coil</keyword>
<evidence type="ECO:0000256" key="1">
    <source>
        <dbReference type="SAM" id="Coils"/>
    </source>
</evidence>
<organism evidence="2 3">
    <name type="scientific">Tubulinosema ratisbonensis</name>
    <dbReference type="NCBI Taxonomy" id="291195"/>
    <lineage>
        <taxon>Eukaryota</taxon>
        <taxon>Fungi</taxon>
        <taxon>Fungi incertae sedis</taxon>
        <taxon>Microsporidia</taxon>
        <taxon>Tubulinosematoidea</taxon>
        <taxon>Tubulinosematidae</taxon>
        <taxon>Tubulinosema</taxon>
    </lineage>
</organism>
<gene>
    <name evidence="2" type="ORF">TUBRATIS_16000</name>
</gene>